<name>A0A6I6GWW7_9PSED</name>
<reference evidence="2" key="1">
    <citation type="submission" date="2019-12" db="EMBL/GenBank/DDBJ databases">
        <title>Hybrid Genome Assemblies of two High G+C Isolates from Undergraduate Microbiology Courses.</title>
        <authorList>
            <person name="Ne Ville C.J."/>
            <person name="Enright D."/>
            <person name="Hernandez I."/>
            <person name="Dodsworth J."/>
            <person name="Orwin P.M."/>
        </authorList>
    </citation>
    <scope>NUCLEOTIDE SEQUENCE [LARGE SCALE GENOMIC DNA]</scope>
    <source>
        <strain evidence="2">Neo</strain>
    </source>
</reference>
<dbReference type="Proteomes" id="UP000426235">
    <property type="component" value="Chromosome"/>
</dbReference>
<feature type="region of interest" description="Disordered" evidence="1">
    <location>
        <begin position="1"/>
        <end position="23"/>
    </location>
</feature>
<gene>
    <name evidence="2" type="ORF">GPJ81_20790</name>
</gene>
<dbReference type="InterPro" id="IPR013783">
    <property type="entry name" value="Ig-like_fold"/>
</dbReference>
<dbReference type="EMBL" id="CP046621">
    <property type="protein sequence ID" value="QGW79023.1"/>
    <property type="molecule type" value="Genomic_DNA"/>
</dbReference>
<keyword evidence="3" id="KW-1185">Reference proteome</keyword>
<evidence type="ECO:0000313" key="2">
    <source>
        <dbReference type="EMBL" id="QGW79023.1"/>
    </source>
</evidence>
<organism evidence="2 3">
    <name type="scientific">Pseudomonas alkylphenolica</name>
    <dbReference type="NCBI Taxonomy" id="237609"/>
    <lineage>
        <taxon>Bacteria</taxon>
        <taxon>Pseudomonadati</taxon>
        <taxon>Pseudomonadota</taxon>
        <taxon>Gammaproteobacteria</taxon>
        <taxon>Pseudomonadales</taxon>
        <taxon>Pseudomonadaceae</taxon>
        <taxon>Pseudomonas</taxon>
    </lineage>
</organism>
<evidence type="ECO:0000256" key="1">
    <source>
        <dbReference type="SAM" id="MobiDB-lite"/>
    </source>
</evidence>
<dbReference type="RefSeq" id="WP_157193785.1">
    <property type="nucleotide sequence ID" value="NZ_CP046621.1"/>
</dbReference>
<evidence type="ECO:0000313" key="3">
    <source>
        <dbReference type="Proteomes" id="UP000426235"/>
    </source>
</evidence>
<dbReference type="Gene3D" id="2.60.40.10">
    <property type="entry name" value="Immunoglobulins"/>
    <property type="match status" value="1"/>
</dbReference>
<protein>
    <recommendedName>
        <fullName evidence="4">Ig-like domain repeat protein</fullName>
    </recommendedName>
</protein>
<evidence type="ECO:0008006" key="4">
    <source>
        <dbReference type="Google" id="ProtNLM"/>
    </source>
</evidence>
<sequence>MSDKDQLKSGVASSSPQGAELPVPSVTYAEDGVLDPEKVPAAGTKLVVQSYARIAVDDILHFSWRGKDGASLEDSITITSANLGLDRFELTISKKLVTDNRDAVVVASYRVERAAGGVSYSDPLMLRIGEVEAEVAPVIEEVTGISGVPIPDQGSTLDDRIILSGQASPNQQLQLIKNGAEWTTVAVDGDGRWFKSLEVPVGPYAMKAKALYGEQPESATWRITVDGTVPVIRTVKDLSGNYLYLSTLETTITLEGLAAPNQQVQLLKGGDDCGTVKADGDGRWSKTLEVSVGIYAMKAKALYGKQLMSRTVTIEVVAEGTPTISEIRDASNQPIYDQRATFSTEITLYGKARPNQTVRLLRNGGEATNVTTNSDGRWSTSLKGLPVGMHVMKAKASYGEKLESLTWTFEVLAEGRPMIHHISENTGADLPDKGTTYYTQVSLQGRGAPDTQLHIYNFRVKVASVQTDQHGVWNLHMSSLSVGMQEIEVRTTGSNPLKSPIWTFVVLRTS</sequence>
<dbReference type="AlphaFoldDB" id="A0A6I6GWW7"/>
<proteinExistence type="predicted"/>
<accession>A0A6I6GWW7</accession>